<gene>
    <name evidence="8" type="ORF">SAMN02745176_00070</name>
</gene>
<dbReference type="CDD" id="cd01335">
    <property type="entry name" value="Radical_SAM"/>
    <property type="match status" value="1"/>
</dbReference>
<dbReference type="SFLD" id="SFLDS00029">
    <property type="entry name" value="Radical_SAM"/>
    <property type="match status" value="1"/>
</dbReference>
<evidence type="ECO:0000313" key="8">
    <source>
        <dbReference type="EMBL" id="SHI38957.1"/>
    </source>
</evidence>
<evidence type="ECO:0000256" key="1">
    <source>
        <dbReference type="ARBA" id="ARBA00022485"/>
    </source>
</evidence>
<feature type="binding site" evidence="6">
    <location>
        <position position="82"/>
    </location>
    <ligand>
        <name>[4Fe-4S] cluster</name>
        <dbReference type="ChEBI" id="CHEBI:49883"/>
        <note>4Fe-4S-S-AdoMet</note>
    </ligand>
</feature>
<dbReference type="SFLD" id="SFLDG01101">
    <property type="entry name" value="Uncharacterised_Radical_SAM_Su"/>
    <property type="match status" value="1"/>
</dbReference>
<evidence type="ECO:0000256" key="4">
    <source>
        <dbReference type="ARBA" id="ARBA00023004"/>
    </source>
</evidence>
<evidence type="ECO:0000259" key="7">
    <source>
        <dbReference type="PROSITE" id="PS51918"/>
    </source>
</evidence>
<dbReference type="GO" id="GO:0046872">
    <property type="term" value="F:metal ion binding"/>
    <property type="evidence" value="ECO:0007669"/>
    <property type="project" value="UniProtKB-KW"/>
</dbReference>
<dbReference type="Pfam" id="PF04055">
    <property type="entry name" value="Radical_SAM"/>
    <property type="match status" value="1"/>
</dbReference>
<dbReference type="InterPro" id="IPR058240">
    <property type="entry name" value="rSAM_sf"/>
</dbReference>
<dbReference type="EMBL" id="FQZS01000003">
    <property type="protein sequence ID" value="SHI38957.1"/>
    <property type="molecule type" value="Genomic_DNA"/>
</dbReference>
<dbReference type="OrthoDB" id="9778883at2"/>
<name>A0A1M6ARA3_9FIRM</name>
<evidence type="ECO:0000256" key="2">
    <source>
        <dbReference type="ARBA" id="ARBA00022691"/>
    </source>
</evidence>
<protein>
    <submittedName>
        <fullName evidence="8">Pyruvate formate lyase activating enzyme</fullName>
    </submittedName>
</protein>
<dbReference type="GO" id="GO:0051539">
    <property type="term" value="F:4 iron, 4 sulfur cluster binding"/>
    <property type="evidence" value="ECO:0007669"/>
    <property type="project" value="UniProtKB-KW"/>
</dbReference>
<dbReference type="Gene3D" id="3.20.20.70">
    <property type="entry name" value="Aldolase class I"/>
    <property type="match status" value="1"/>
</dbReference>
<evidence type="ECO:0000313" key="9">
    <source>
        <dbReference type="Proteomes" id="UP000184442"/>
    </source>
</evidence>
<dbReference type="AlphaFoldDB" id="A0A1M6ARA3"/>
<feature type="binding site" evidence="6">
    <location>
        <position position="86"/>
    </location>
    <ligand>
        <name>[4Fe-4S] cluster</name>
        <dbReference type="ChEBI" id="CHEBI:49883"/>
        <note>4Fe-4S-S-AdoMet</note>
    </ligand>
</feature>
<keyword evidence="2 6" id="KW-0949">S-adenosyl-L-methionine</keyword>
<dbReference type="PIRSF" id="PIRSF004869">
    <property type="entry name" value="PflX_prd"/>
    <property type="match status" value="1"/>
</dbReference>
<sequence>MIKDAMFWEKHGDRIRCSLCPHNCNIGEGQYGLCSVRTNIEGNLKTINYGEITAIALDPIEKKPLYHFCPGSKILSVGSFGCNFFCGFCQNYSIAHYRAESRYFSPEELIETCRQIDDNIGIAFTYNEPSIWYEYVCDTAKKLKEVCPQYKVVLVTNGYIQEKPLTKILPYIDAMNIDLKSFRQDYYNKICGGDIKYVLETIEKCYDKCHIEITTLLVNGLNDTVEEVERIAVFLSSLDKNIPLHLTRYFPNYKIHRPPTDIDVMQKARGVASKYLNYVYLGNV</sequence>
<keyword evidence="4 6" id="KW-0408">Iron</keyword>
<dbReference type="GO" id="GO:0016829">
    <property type="term" value="F:lyase activity"/>
    <property type="evidence" value="ECO:0007669"/>
    <property type="project" value="UniProtKB-KW"/>
</dbReference>
<dbReference type="NCBIfam" id="TIGR04337">
    <property type="entry name" value="AmmeMemoSam_rS"/>
    <property type="match status" value="1"/>
</dbReference>
<dbReference type="InterPro" id="IPR006638">
    <property type="entry name" value="Elp3/MiaA/NifB-like_rSAM"/>
</dbReference>
<feature type="domain" description="Radical SAM core" evidence="7">
    <location>
        <begin position="67"/>
        <end position="283"/>
    </location>
</feature>
<dbReference type="STRING" id="1122184.SAMN02745176_00070"/>
<reference evidence="8 9" key="1">
    <citation type="submission" date="2016-11" db="EMBL/GenBank/DDBJ databases">
        <authorList>
            <person name="Jaros S."/>
            <person name="Januszkiewicz K."/>
            <person name="Wedrychowicz H."/>
        </authorList>
    </citation>
    <scope>NUCLEOTIDE SEQUENCE [LARGE SCALE GENOMIC DNA]</scope>
    <source>
        <strain evidence="8 9">DSM 19022</strain>
    </source>
</reference>
<dbReference type="SUPFAM" id="SSF102114">
    <property type="entry name" value="Radical SAM enzymes"/>
    <property type="match status" value="1"/>
</dbReference>
<dbReference type="InterPro" id="IPR013785">
    <property type="entry name" value="Aldolase_TIM"/>
</dbReference>
<evidence type="ECO:0000256" key="3">
    <source>
        <dbReference type="ARBA" id="ARBA00022723"/>
    </source>
</evidence>
<comment type="cofactor">
    <cofactor evidence="6">
        <name>[4Fe-4S] cluster</name>
        <dbReference type="ChEBI" id="CHEBI:49883"/>
    </cofactor>
    <text evidence="6">Binds 1 [4Fe-4S] cluster. The cluster is coordinated with 3 cysteines and an exchangeable S-adenosyl-L-methionine.</text>
</comment>
<dbReference type="PANTHER" id="PTHR30352:SF5">
    <property type="entry name" value="PYRUVATE FORMATE-LYASE 1-ACTIVATING ENZYME"/>
    <property type="match status" value="1"/>
</dbReference>
<feature type="binding site" evidence="6">
    <location>
        <position position="89"/>
    </location>
    <ligand>
        <name>[4Fe-4S] cluster</name>
        <dbReference type="ChEBI" id="CHEBI:49883"/>
        <note>4Fe-4S-S-AdoMet</note>
    </ligand>
</feature>
<dbReference type="InterPro" id="IPR016431">
    <property type="entry name" value="Pyrv-formate_lyase-activ_prd"/>
</dbReference>
<organism evidence="8 9">
    <name type="scientific">Lutispora thermophila DSM 19022</name>
    <dbReference type="NCBI Taxonomy" id="1122184"/>
    <lineage>
        <taxon>Bacteria</taxon>
        <taxon>Bacillati</taxon>
        <taxon>Bacillota</taxon>
        <taxon>Clostridia</taxon>
        <taxon>Lutisporales</taxon>
        <taxon>Lutisporaceae</taxon>
        <taxon>Lutispora</taxon>
    </lineage>
</organism>
<evidence type="ECO:0000256" key="5">
    <source>
        <dbReference type="ARBA" id="ARBA00023014"/>
    </source>
</evidence>
<dbReference type="InterPro" id="IPR027596">
    <property type="entry name" value="AmmeMemoSam_rS"/>
</dbReference>
<keyword evidence="8" id="KW-0456">Lyase</keyword>
<dbReference type="InterPro" id="IPR007197">
    <property type="entry name" value="rSAM"/>
</dbReference>
<keyword evidence="5 6" id="KW-0411">Iron-sulfur</keyword>
<dbReference type="SMART" id="SM00729">
    <property type="entry name" value="Elp3"/>
    <property type="match status" value="1"/>
</dbReference>
<keyword evidence="8" id="KW-0670">Pyruvate</keyword>
<dbReference type="Proteomes" id="UP000184442">
    <property type="component" value="Unassembled WGS sequence"/>
</dbReference>
<dbReference type="InterPro" id="IPR034457">
    <property type="entry name" value="Organic_radical-activating"/>
</dbReference>
<keyword evidence="3 6" id="KW-0479">Metal-binding</keyword>
<keyword evidence="9" id="KW-1185">Reference proteome</keyword>
<proteinExistence type="predicted"/>
<keyword evidence="1" id="KW-0004">4Fe-4S</keyword>
<dbReference type="PANTHER" id="PTHR30352">
    <property type="entry name" value="PYRUVATE FORMATE-LYASE-ACTIVATING ENZYME"/>
    <property type="match status" value="1"/>
</dbReference>
<dbReference type="PROSITE" id="PS51918">
    <property type="entry name" value="RADICAL_SAM"/>
    <property type="match status" value="1"/>
</dbReference>
<evidence type="ECO:0000256" key="6">
    <source>
        <dbReference type="PIRSR" id="PIRSR004869-50"/>
    </source>
</evidence>
<accession>A0A1M6ARA3</accession>